<evidence type="ECO:0000313" key="1">
    <source>
        <dbReference type="EMBL" id="PNT98161.1"/>
    </source>
</evidence>
<evidence type="ECO:0008006" key="3">
    <source>
        <dbReference type="Google" id="ProtNLM"/>
    </source>
</evidence>
<keyword evidence="2" id="KW-1185">Reference proteome</keyword>
<dbReference type="EMBL" id="NIOJ01000030">
    <property type="protein sequence ID" value="PNT98161.1"/>
    <property type="molecule type" value="Genomic_DNA"/>
</dbReference>
<dbReference type="InterPro" id="IPR038071">
    <property type="entry name" value="UROD/MetE-like_sf"/>
</dbReference>
<dbReference type="Proteomes" id="UP000236151">
    <property type="component" value="Unassembled WGS sequence"/>
</dbReference>
<dbReference type="KEGG" id="cthd:CDO33_18555"/>
<accession>A0A2K2FCG1</accession>
<evidence type="ECO:0000313" key="2">
    <source>
        <dbReference type="Proteomes" id="UP000236151"/>
    </source>
</evidence>
<reference evidence="1 2" key="1">
    <citation type="submission" date="2017-06" db="EMBL/GenBank/DDBJ databases">
        <title>Investigating the central metabolism of Clostridium thermosuccinogenes.</title>
        <authorList>
            <person name="Koendjbiharie J.G."/>
            <person name="van Kranenburg R."/>
        </authorList>
    </citation>
    <scope>NUCLEOTIDE SEQUENCE [LARGE SCALE GENOMIC DNA]</scope>
    <source>
        <strain evidence="1 2">DSM 5806</strain>
    </source>
</reference>
<comment type="caution">
    <text evidence="1">The sequence shown here is derived from an EMBL/GenBank/DDBJ whole genome shotgun (WGS) entry which is preliminary data.</text>
</comment>
<proteinExistence type="predicted"/>
<dbReference type="AlphaFoldDB" id="A0A2K2FCG1"/>
<dbReference type="Gene3D" id="3.20.20.210">
    <property type="match status" value="1"/>
</dbReference>
<name>A0A2K2FCG1_9CLOT</name>
<organism evidence="1 2">
    <name type="scientific">Clostridium thermosuccinogenes</name>
    <dbReference type="NCBI Taxonomy" id="84032"/>
    <lineage>
        <taxon>Bacteria</taxon>
        <taxon>Bacillati</taxon>
        <taxon>Bacillota</taxon>
        <taxon>Clostridia</taxon>
        <taxon>Eubacteriales</taxon>
        <taxon>Clostridiaceae</taxon>
        <taxon>Clostridium</taxon>
    </lineage>
</organism>
<dbReference type="RefSeq" id="WP_103081929.1">
    <property type="nucleotide sequence ID" value="NZ_CP021850.1"/>
</dbReference>
<protein>
    <recommendedName>
        <fullName evidence="3">Trimethylamine corrinoid protein 2</fullName>
    </recommendedName>
</protein>
<dbReference type="OrthoDB" id="1551307at2"/>
<gene>
    <name evidence="1" type="ORF">CDQ84_11755</name>
</gene>
<sequence length="357" mass="41377">MKYTNNWSKSKERLRALWDREVLDRCCIWVTAPKDNASYKCYELPEKQEDKIKYWTDGELVLERYKNSFENTYYAGEAFPILINDLGAAGHAGYFKNARFRFENTVWFFPIIHDWDEDELIFDENSFLYRKTIDLTKYYVSEAKGDFIVSMPYNCGNADALAHLRGSENLLMDMLLEPEKVKAALEKIQAAWLRTNEEVYRIVCGNNDGGCSVGWLGTWAPGRHGQLQCDMSVMLSPEMFDEYIMDELQNQSSWMDHCLYHLDGIEQTRHLDKLLSVDGIHIIQWTNVAGQPRATECLDILRKIQAAGKGLIIHVEPHEVRVMLENLSSKGLYLLTWAETQSDADDLVRMAEKMTHE</sequence>